<dbReference type="InterPro" id="IPR037147">
    <property type="entry name" value="Ribosomal_bL28_sf"/>
</dbReference>
<accession>A0AAV7KMX1</accession>
<evidence type="ECO:0000256" key="1">
    <source>
        <dbReference type="ARBA" id="ARBA00008760"/>
    </source>
</evidence>
<reference evidence="6 7" key="1">
    <citation type="journal article" date="2023" name="BMC Biol.">
        <title>The compact genome of the sponge Oopsacas minuta (Hexactinellida) is lacking key metazoan core genes.</title>
        <authorList>
            <person name="Santini S."/>
            <person name="Schenkelaars Q."/>
            <person name="Jourda C."/>
            <person name="Duchesne M."/>
            <person name="Belahbib H."/>
            <person name="Rocher C."/>
            <person name="Selva M."/>
            <person name="Riesgo A."/>
            <person name="Vervoort M."/>
            <person name="Leys S.P."/>
            <person name="Kodjabachian L."/>
            <person name="Le Bivic A."/>
            <person name="Borchiellini C."/>
            <person name="Claverie J.M."/>
            <person name="Renard E."/>
        </authorList>
    </citation>
    <scope>NUCLEOTIDE SEQUENCE [LARGE SCALE GENOMIC DNA]</scope>
    <source>
        <strain evidence="6">SPO-2</strain>
    </source>
</reference>
<dbReference type="InterPro" id="IPR026569">
    <property type="entry name" value="Ribosomal_bL28"/>
</dbReference>
<dbReference type="AlphaFoldDB" id="A0AAV7KMX1"/>
<sequence>MAGVWRGFHFSRKKFLLKFPKLIPDQKIPVEVRRDPDLGLHGTKRVMHGYYVTHTNKRMRRIWRPNIVLKTCHSDILNHTFTFPVAADVVRLMDKAGSLDAYILYTDHRRLGGKFAIDFHYKLLEVISNNLDIKLPPKIRYYPKPPTVLMEKVSKIMEEKKASAVANNATPEELIALDYSSMVT</sequence>
<evidence type="ECO:0000313" key="6">
    <source>
        <dbReference type="EMBL" id="KAI6661031.1"/>
    </source>
</evidence>
<gene>
    <name evidence="6" type="ORF">LOD99_13753</name>
</gene>
<dbReference type="EMBL" id="JAKMXF010000022">
    <property type="protein sequence ID" value="KAI6661031.1"/>
    <property type="molecule type" value="Genomic_DNA"/>
</dbReference>
<dbReference type="PANTHER" id="PTHR13528">
    <property type="entry name" value="39S RIBOSOMAL PROTEIN L28, MITOCHONDRIAL"/>
    <property type="match status" value="1"/>
</dbReference>
<dbReference type="Pfam" id="PF00830">
    <property type="entry name" value="Ribosomal_L28"/>
    <property type="match status" value="1"/>
</dbReference>
<protein>
    <recommendedName>
        <fullName evidence="4">Large ribosomal subunit protein bL28m</fullName>
    </recommendedName>
    <alternativeName>
        <fullName evidence="5">39S ribosomal protein L28, mitochondrial</fullName>
    </alternativeName>
</protein>
<evidence type="ECO:0000256" key="3">
    <source>
        <dbReference type="ARBA" id="ARBA00023274"/>
    </source>
</evidence>
<evidence type="ECO:0000256" key="4">
    <source>
        <dbReference type="ARBA" id="ARBA00035269"/>
    </source>
</evidence>
<comment type="caution">
    <text evidence="6">The sequence shown here is derived from an EMBL/GenBank/DDBJ whole genome shotgun (WGS) entry which is preliminary data.</text>
</comment>
<dbReference type="SUPFAM" id="SSF143800">
    <property type="entry name" value="L28p-like"/>
    <property type="match status" value="1"/>
</dbReference>
<dbReference type="Proteomes" id="UP001165289">
    <property type="component" value="Unassembled WGS sequence"/>
</dbReference>
<dbReference type="InterPro" id="IPR034704">
    <property type="entry name" value="Ribosomal_bL28/bL31-like_sf"/>
</dbReference>
<dbReference type="GO" id="GO:0003735">
    <property type="term" value="F:structural constituent of ribosome"/>
    <property type="evidence" value="ECO:0007669"/>
    <property type="project" value="InterPro"/>
</dbReference>
<name>A0AAV7KMX1_9METZ</name>
<dbReference type="PANTHER" id="PTHR13528:SF2">
    <property type="entry name" value="LARGE RIBOSOMAL SUBUNIT PROTEIN BL28M"/>
    <property type="match status" value="1"/>
</dbReference>
<organism evidence="6 7">
    <name type="scientific">Oopsacas minuta</name>
    <dbReference type="NCBI Taxonomy" id="111878"/>
    <lineage>
        <taxon>Eukaryota</taxon>
        <taxon>Metazoa</taxon>
        <taxon>Porifera</taxon>
        <taxon>Hexactinellida</taxon>
        <taxon>Hexasterophora</taxon>
        <taxon>Lyssacinosida</taxon>
        <taxon>Leucopsacidae</taxon>
        <taxon>Oopsacas</taxon>
    </lineage>
</organism>
<keyword evidence="2" id="KW-0689">Ribosomal protein</keyword>
<dbReference type="Gene3D" id="2.30.170.40">
    <property type="entry name" value="Ribosomal protein L28/L24"/>
    <property type="match status" value="1"/>
</dbReference>
<evidence type="ECO:0000256" key="5">
    <source>
        <dbReference type="ARBA" id="ARBA00035538"/>
    </source>
</evidence>
<keyword evidence="3" id="KW-0687">Ribonucleoprotein</keyword>
<evidence type="ECO:0000256" key="2">
    <source>
        <dbReference type="ARBA" id="ARBA00022980"/>
    </source>
</evidence>
<dbReference type="GO" id="GO:0005762">
    <property type="term" value="C:mitochondrial large ribosomal subunit"/>
    <property type="evidence" value="ECO:0007669"/>
    <property type="project" value="TreeGrafter"/>
</dbReference>
<evidence type="ECO:0000313" key="7">
    <source>
        <dbReference type="Proteomes" id="UP001165289"/>
    </source>
</evidence>
<comment type="similarity">
    <text evidence="1">Belongs to the bacterial ribosomal protein bL28 family.</text>
</comment>
<keyword evidence="7" id="KW-1185">Reference proteome</keyword>
<proteinExistence type="inferred from homology"/>